<comment type="similarity">
    <text evidence="1">Belongs to the peptidase C48 family.</text>
</comment>
<evidence type="ECO:0000313" key="6">
    <source>
        <dbReference type="Proteomes" id="UP001338125"/>
    </source>
</evidence>
<keyword evidence="2" id="KW-0645">Protease</keyword>
<name>A0ABR0T081_9HYPO</name>
<protein>
    <recommendedName>
        <fullName evidence="4">Ubiquitin-like protease family profile domain-containing protein</fullName>
    </recommendedName>
</protein>
<evidence type="ECO:0000256" key="1">
    <source>
        <dbReference type="ARBA" id="ARBA00005234"/>
    </source>
</evidence>
<comment type="caution">
    <text evidence="5">The sequence shown here is derived from an EMBL/GenBank/DDBJ whole genome shotgun (WGS) entry which is preliminary data.</text>
</comment>
<evidence type="ECO:0000259" key="4">
    <source>
        <dbReference type="PROSITE" id="PS50600"/>
    </source>
</evidence>
<feature type="domain" description="Ubiquitin-like protease family profile" evidence="4">
    <location>
        <begin position="1"/>
        <end position="84"/>
    </location>
</feature>
<dbReference type="Pfam" id="PF02902">
    <property type="entry name" value="Peptidase_C48"/>
    <property type="match status" value="1"/>
</dbReference>
<gene>
    <name evidence="5" type="ORF">PT974_02895</name>
</gene>
<dbReference type="EMBL" id="JAVFKD010000002">
    <property type="protein sequence ID" value="KAK5997532.1"/>
    <property type="molecule type" value="Genomic_DNA"/>
</dbReference>
<reference evidence="5 6" key="1">
    <citation type="submission" date="2024-01" db="EMBL/GenBank/DDBJ databases">
        <title>Complete genome of Cladobotryum mycophilum ATHUM6906.</title>
        <authorList>
            <person name="Christinaki A.C."/>
            <person name="Myridakis A.I."/>
            <person name="Kouvelis V.N."/>
        </authorList>
    </citation>
    <scope>NUCLEOTIDE SEQUENCE [LARGE SCALE GENOMIC DNA]</scope>
    <source>
        <strain evidence="5 6">ATHUM6906</strain>
    </source>
</reference>
<evidence type="ECO:0000256" key="2">
    <source>
        <dbReference type="ARBA" id="ARBA00022670"/>
    </source>
</evidence>
<dbReference type="InterPro" id="IPR003653">
    <property type="entry name" value="Peptidase_C48_C"/>
</dbReference>
<evidence type="ECO:0000313" key="5">
    <source>
        <dbReference type="EMBL" id="KAK5997532.1"/>
    </source>
</evidence>
<keyword evidence="6" id="KW-1185">Reference proteome</keyword>
<evidence type="ECO:0000256" key="3">
    <source>
        <dbReference type="ARBA" id="ARBA00022801"/>
    </source>
</evidence>
<sequence length="158" mass="18135">MQAEPVCFFPFFLRNNHFSLIEINHRTKTIHHYDSIVIQPGEMTDVESVCAKAFPQLQYIEERVIQQTDDHSCGPIVVKHARLRMLDLPATFGEGGKYNAEDLRSEIIDLLNLAWMEDAIAEAPPPQRKRGAAVMAQKFNKRLRGGYQLYYVETSALR</sequence>
<dbReference type="InterPro" id="IPR038765">
    <property type="entry name" value="Papain-like_cys_pep_sf"/>
</dbReference>
<keyword evidence="3" id="KW-0378">Hydrolase</keyword>
<proteinExistence type="inferred from homology"/>
<dbReference type="Gene3D" id="3.40.395.10">
    <property type="entry name" value="Adenoviral Proteinase, Chain A"/>
    <property type="match status" value="1"/>
</dbReference>
<accession>A0ABR0T081</accession>
<dbReference type="PROSITE" id="PS50600">
    <property type="entry name" value="ULP_PROTEASE"/>
    <property type="match status" value="1"/>
</dbReference>
<organism evidence="5 6">
    <name type="scientific">Cladobotryum mycophilum</name>
    <dbReference type="NCBI Taxonomy" id="491253"/>
    <lineage>
        <taxon>Eukaryota</taxon>
        <taxon>Fungi</taxon>
        <taxon>Dikarya</taxon>
        <taxon>Ascomycota</taxon>
        <taxon>Pezizomycotina</taxon>
        <taxon>Sordariomycetes</taxon>
        <taxon>Hypocreomycetidae</taxon>
        <taxon>Hypocreales</taxon>
        <taxon>Hypocreaceae</taxon>
        <taxon>Cladobotryum</taxon>
    </lineage>
</organism>
<dbReference type="Proteomes" id="UP001338125">
    <property type="component" value="Unassembled WGS sequence"/>
</dbReference>
<dbReference type="SUPFAM" id="SSF54001">
    <property type="entry name" value="Cysteine proteinases"/>
    <property type="match status" value="1"/>
</dbReference>